<accession>E4Y2H1</accession>
<name>E4Y2H1_OIKDI</name>
<evidence type="ECO:0000313" key="2">
    <source>
        <dbReference type="Proteomes" id="UP000001307"/>
    </source>
</evidence>
<dbReference type="InParanoid" id="E4Y2H1"/>
<proteinExistence type="predicted"/>
<dbReference type="Proteomes" id="UP000001307">
    <property type="component" value="Unassembled WGS sequence"/>
</dbReference>
<protein>
    <submittedName>
        <fullName evidence="1">Uncharacterized protein</fullName>
    </submittedName>
</protein>
<organism evidence="1">
    <name type="scientific">Oikopleura dioica</name>
    <name type="common">Tunicate</name>
    <dbReference type="NCBI Taxonomy" id="34765"/>
    <lineage>
        <taxon>Eukaryota</taxon>
        <taxon>Metazoa</taxon>
        <taxon>Chordata</taxon>
        <taxon>Tunicata</taxon>
        <taxon>Appendicularia</taxon>
        <taxon>Copelata</taxon>
        <taxon>Oikopleuridae</taxon>
        <taxon>Oikopleura</taxon>
    </lineage>
</organism>
<evidence type="ECO:0000313" key="1">
    <source>
        <dbReference type="EMBL" id="CBY16061.1"/>
    </source>
</evidence>
<reference evidence="1" key="1">
    <citation type="journal article" date="2010" name="Science">
        <title>Plasticity of animal genome architecture unmasked by rapid evolution of a pelagic tunicate.</title>
        <authorList>
            <person name="Denoeud F."/>
            <person name="Henriet S."/>
            <person name="Mungpakdee S."/>
            <person name="Aury J.M."/>
            <person name="Da Silva C."/>
            <person name="Brinkmann H."/>
            <person name="Mikhaleva J."/>
            <person name="Olsen L.C."/>
            <person name="Jubin C."/>
            <person name="Canestro C."/>
            <person name="Bouquet J.M."/>
            <person name="Danks G."/>
            <person name="Poulain J."/>
            <person name="Campsteijn C."/>
            <person name="Adamski M."/>
            <person name="Cross I."/>
            <person name="Yadetie F."/>
            <person name="Muffato M."/>
            <person name="Louis A."/>
            <person name="Butcher S."/>
            <person name="Tsagkogeorga G."/>
            <person name="Konrad A."/>
            <person name="Singh S."/>
            <person name="Jensen M.F."/>
            <person name="Cong E.H."/>
            <person name="Eikeseth-Otteraa H."/>
            <person name="Noel B."/>
            <person name="Anthouard V."/>
            <person name="Porcel B.M."/>
            <person name="Kachouri-Lafond R."/>
            <person name="Nishino A."/>
            <person name="Ugolini M."/>
            <person name="Chourrout P."/>
            <person name="Nishida H."/>
            <person name="Aasland R."/>
            <person name="Huzurbazar S."/>
            <person name="Westhof E."/>
            <person name="Delsuc F."/>
            <person name="Lehrach H."/>
            <person name="Reinhardt R."/>
            <person name="Weissenbach J."/>
            <person name="Roy S.W."/>
            <person name="Artiguenave F."/>
            <person name="Postlethwait J.H."/>
            <person name="Manak J.R."/>
            <person name="Thompson E.M."/>
            <person name="Jaillon O."/>
            <person name="Du Pasquier L."/>
            <person name="Boudinot P."/>
            <person name="Liberles D.A."/>
            <person name="Volff J.N."/>
            <person name="Philippe H."/>
            <person name="Lenhard B."/>
            <person name="Roest Crollius H."/>
            <person name="Wincker P."/>
            <person name="Chourrout D."/>
        </authorList>
    </citation>
    <scope>NUCLEOTIDE SEQUENCE [LARGE SCALE GENOMIC DNA]</scope>
</reference>
<sequence>MTIQIALIVIHTEKENSLIEQQLFSMIKNPMRRVFQLERPRPCLKSSSFLRSTNGRSSFSRF</sequence>
<gene>
    <name evidence="1" type="ORF">GSOID_T00016369001</name>
</gene>
<dbReference type="AlphaFoldDB" id="E4Y2H1"/>
<keyword evidence="2" id="KW-1185">Reference proteome</keyword>
<dbReference type="EMBL" id="FN653842">
    <property type="protein sequence ID" value="CBY16061.1"/>
    <property type="molecule type" value="Genomic_DNA"/>
</dbReference>